<dbReference type="AlphaFoldDB" id="A0A392S5B0"/>
<feature type="compositionally biased region" description="Acidic residues" evidence="1">
    <location>
        <begin position="8"/>
        <end position="20"/>
    </location>
</feature>
<evidence type="ECO:0000256" key="1">
    <source>
        <dbReference type="SAM" id="MobiDB-lite"/>
    </source>
</evidence>
<name>A0A392S5B0_9FABA</name>
<feature type="non-terminal residue" evidence="2">
    <location>
        <position position="20"/>
    </location>
</feature>
<dbReference type="Proteomes" id="UP000265520">
    <property type="component" value="Unassembled WGS sequence"/>
</dbReference>
<feature type="region of interest" description="Disordered" evidence="1">
    <location>
        <begin position="1"/>
        <end position="20"/>
    </location>
</feature>
<proteinExistence type="predicted"/>
<evidence type="ECO:0000313" key="3">
    <source>
        <dbReference type="Proteomes" id="UP000265520"/>
    </source>
</evidence>
<keyword evidence="3" id="KW-1185">Reference proteome</keyword>
<reference evidence="2 3" key="1">
    <citation type="journal article" date="2018" name="Front. Plant Sci.">
        <title>Red Clover (Trifolium pratense) and Zigzag Clover (T. medium) - A Picture of Genomic Similarities and Differences.</title>
        <authorList>
            <person name="Dluhosova J."/>
            <person name="Istvanek J."/>
            <person name="Nedelnik J."/>
            <person name="Repkova J."/>
        </authorList>
    </citation>
    <scope>NUCLEOTIDE SEQUENCE [LARGE SCALE GENOMIC DNA]</scope>
    <source>
        <strain evidence="3">cv. 10/8</strain>
        <tissue evidence="2">Leaf</tissue>
    </source>
</reference>
<evidence type="ECO:0000313" key="2">
    <source>
        <dbReference type="EMBL" id="MCI43190.1"/>
    </source>
</evidence>
<dbReference type="EMBL" id="LXQA010314056">
    <property type="protein sequence ID" value="MCI43190.1"/>
    <property type="molecule type" value="Genomic_DNA"/>
</dbReference>
<organism evidence="2 3">
    <name type="scientific">Trifolium medium</name>
    <dbReference type="NCBI Taxonomy" id="97028"/>
    <lineage>
        <taxon>Eukaryota</taxon>
        <taxon>Viridiplantae</taxon>
        <taxon>Streptophyta</taxon>
        <taxon>Embryophyta</taxon>
        <taxon>Tracheophyta</taxon>
        <taxon>Spermatophyta</taxon>
        <taxon>Magnoliopsida</taxon>
        <taxon>eudicotyledons</taxon>
        <taxon>Gunneridae</taxon>
        <taxon>Pentapetalae</taxon>
        <taxon>rosids</taxon>
        <taxon>fabids</taxon>
        <taxon>Fabales</taxon>
        <taxon>Fabaceae</taxon>
        <taxon>Papilionoideae</taxon>
        <taxon>50 kb inversion clade</taxon>
        <taxon>NPAAA clade</taxon>
        <taxon>Hologalegina</taxon>
        <taxon>IRL clade</taxon>
        <taxon>Trifolieae</taxon>
        <taxon>Trifolium</taxon>
    </lineage>
</organism>
<protein>
    <submittedName>
        <fullName evidence="2">Uncharacterized protein</fullName>
    </submittedName>
</protein>
<sequence length="20" mass="2198">MEKGGGNEDYEVLGLEAEEE</sequence>
<comment type="caution">
    <text evidence="2">The sequence shown here is derived from an EMBL/GenBank/DDBJ whole genome shotgun (WGS) entry which is preliminary data.</text>
</comment>
<accession>A0A392S5B0</accession>